<feature type="compositionally biased region" description="Low complexity" evidence="2">
    <location>
        <begin position="1842"/>
        <end position="1855"/>
    </location>
</feature>
<keyword evidence="1" id="KW-0175">Coiled coil</keyword>
<evidence type="ECO:0000256" key="2">
    <source>
        <dbReference type="SAM" id="MobiDB-lite"/>
    </source>
</evidence>
<protein>
    <recommendedName>
        <fullName evidence="5">Nucleoporin NUP205</fullName>
    </recommendedName>
</protein>
<feature type="compositionally biased region" description="Basic and acidic residues" evidence="2">
    <location>
        <begin position="92"/>
        <end position="102"/>
    </location>
</feature>
<feature type="region of interest" description="Disordered" evidence="2">
    <location>
        <begin position="1315"/>
        <end position="1343"/>
    </location>
</feature>
<feature type="region of interest" description="Disordered" evidence="2">
    <location>
        <begin position="470"/>
        <end position="493"/>
    </location>
</feature>
<dbReference type="OrthoDB" id="378784at2759"/>
<reference evidence="3 4" key="1">
    <citation type="journal article" date="2012" name="Nat. Genet.">
        <title>Plasmodium cynomolgi genome sequences provide insight into Plasmodium vivax and the monkey malaria clade.</title>
        <authorList>
            <person name="Tachibana S."/>
            <person name="Sullivan S.A."/>
            <person name="Kawai S."/>
            <person name="Nakamura S."/>
            <person name="Kim H.R."/>
            <person name="Goto N."/>
            <person name="Arisue N."/>
            <person name="Palacpac N.M.Q."/>
            <person name="Honma H."/>
            <person name="Yagi M."/>
            <person name="Tougan T."/>
            <person name="Katakai Y."/>
            <person name="Kaneko O."/>
            <person name="Mita T."/>
            <person name="Kita K."/>
            <person name="Yasutomi Y."/>
            <person name="Sutton P.L."/>
            <person name="Shakhbatyan R."/>
            <person name="Horii T."/>
            <person name="Yasunaga T."/>
            <person name="Barnwell J.W."/>
            <person name="Escalante A.A."/>
            <person name="Carlton J.M."/>
            <person name="Tanabe K."/>
        </authorList>
    </citation>
    <scope>NUCLEOTIDE SEQUENCE [LARGE SCALE GENOMIC DNA]</scope>
    <source>
        <strain evidence="3 4">B</strain>
    </source>
</reference>
<organism evidence="3 4">
    <name type="scientific">Plasmodium cynomolgi (strain B)</name>
    <dbReference type="NCBI Taxonomy" id="1120755"/>
    <lineage>
        <taxon>Eukaryota</taxon>
        <taxon>Sar</taxon>
        <taxon>Alveolata</taxon>
        <taxon>Apicomplexa</taxon>
        <taxon>Aconoidasida</taxon>
        <taxon>Haemosporida</taxon>
        <taxon>Plasmodiidae</taxon>
        <taxon>Plasmodium</taxon>
        <taxon>Plasmodium (Plasmodium)</taxon>
    </lineage>
</organism>
<feature type="compositionally biased region" description="Basic and acidic residues" evidence="2">
    <location>
        <begin position="208"/>
        <end position="217"/>
    </location>
</feature>
<feature type="compositionally biased region" description="Basic and acidic residues" evidence="2">
    <location>
        <begin position="244"/>
        <end position="284"/>
    </location>
</feature>
<evidence type="ECO:0000313" key="4">
    <source>
        <dbReference type="Proteomes" id="UP000006319"/>
    </source>
</evidence>
<feature type="region of interest" description="Disordered" evidence="2">
    <location>
        <begin position="515"/>
        <end position="571"/>
    </location>
</feature>
<proteinExistence type="predicted"/>
<name>K6UKV0_PLACD</name>
<feature type="compositionally biased region" description="Low complexity" evidence="2">
    <location>
        <begin position="1323"/>
        <end position="1332"/>
    </location>
</feature>
<dbReference type="EMBL" id="DF157103">
    <property type="protein sequence ID" value="GAB67143.1"/>
    <property type="molecule type" value="Genomic_DNA"/>
</dbReference>
<feature type="compositionally biased region" description="Basic and acidic residues" evidence="2">
    <location>
        <begin position="321"/>
        <end position="346"/>
    </location>
</feature>
<feature type="compositionally biased region" description="Polar residues" evidence="2">
    <location>
        <begin position="1469"/>
        <end position="1489"/>
    </location>
</feature>
<evidence type="ECO:0000256" key="1">
    <source>
        <dbReference type="SAM" id="Coils"/>
    </source>
</evidence>
<feature type="compositionally biased region" description="Polar residues" evidence="2">
    <location>
        <begin position="66"/>
        <end position="77"/>
    </location>
</feature>
<sequence>MDVDDNGAKFFGMNKYENYVNQKKSKENKNSISNSKGEDINRANGEYDKIDAHEENDQSHEGFVTISDQSSCVSSIYRNDFYDDEDEEEEENANRADEDEKFNSVNNGTNQSSPPHHPQSNVKNNSDDSMSDEEYATYIDQKEKYVNKILNRGETNSYEDNDDFLESFEKAGTNLGKKSKWKRLFSFNRNGHVAQRDQWNKPSESSEPVEKVARYGEADSDQPKSASCGNESSPQGKDSMGDPPDGRSDNREGDNSDASCKEDECKDGKDGKDDKDGEEGKDGKDDEDDLYSVISGSEGDNDIFFATKRSNNASMASPKGDSAKKDGQSTIDQRNKKEIHNKEENQKGAGSPRASATRRIKFQDEIVQNAEAVKTTTQNKEERMDKKKKQIAASPRGMNTIPSEQDTKKRHREKEKHFQNKKNYEFKKLVSSTINMCHPKIKSTNDTEDILSNMEKISQIVILDDRNKGRSGLNKAEEEEEEEEESTNSLYDDVDNILDDRKKMYMKKKNEYLMSKTKSEGLTNTEENERGQQQSSRGNLNGAQKSPAGSSTPVGSSIPAGSSTPAGAKGAEGERTDFMYYLNHDMIELNENVFKLYHGTCDYTHRNLCAKNIINIVPHLHNIYERKNLSYIKDSPNFHEVYKVVPEWKNSFEMLNKKAQEDTEDMKNVLRRIENIQNDLDELGRDLIEDKKEFESIKFETVQHESMITNLEKKSKTLIKGVLKLDNMSFKLKKIHNINTNNMNNFTIVENVNRLLKYMDKEKTMDILRFQPIDNVYNFLTNTDDESCFIMNLLREELKEMILEKKDQMQNIIRRTMLYNAYDTNSYKEHITNTLNKQSLIINRIKCNIHCNVILLFEMYEKFAKKNMKVVRIGENQIKNYLNEESKASYIIKSVNDNNKKISKYFNCINFTRNKPIIHPFFINFCLSDNFVHHFITFVLDPLSDEHQKDFLQYCSVPGFNSPLFVEKIVKLYRQEEQFTKSDTSYDFRSAYSRIILPDFSDVGNNSYPNQQYERWNEENQYLIALKTASDSCFKSLLENNQFDHLSSVDSNNAFNLFHYIPESITNMSTSSAVPNYANYTPLHNNNTFSFNISSNGPLSSFGMANFGASNKFGSTPSFANNSMMMNNNSALSNNANGMFAQSSGSVFPGGASSPGGMFGSFNSAPTTSGMNQAGALTNQFGGSSNQFGSLSNQFGGSSNQFGTPSNQFGGLSNQLGTPSNQSNTFGTNVMNAPSSGGASNMFNQNSASSLSGFNQNRSNSFVGGTSGGMFGKANSVATGGNAIKLGSSSNMFGSIANSSTGMFGSNFKPNVPSNMFGNNAASNQPGSQPGNQSGGGTSNLFGTSGSASRGNFFNSSSGSGALGMSTNTMSANTGLFNQGNSSANTNTNSTLFGGLSSSNANMSNSQFTKSGQIGSSNVFNSGPSTATSMGINTLSNNSSNMFFSPNNQSNTNMFSSNNNNSGTPFGKNFTSGSGSQLKDSMFSSAQSTSRNQITSSNFFSANKDMMSTATNSSTFFSNTSMGNTSTGVNTSSYAFGGKQSFGTSGMISGGMNASHANQSGNLFNRGGMYGGQMSALPGNTNFNNLTSSSSSNINRSNINSSNRMDNSLSANKYGNYFQNNGTSKSSIFSAGANSLSSSSNTSMFHADSSNKNSNVFNNTSTNNTPMGSMFGSNLAYGTNANSLSYNNSSNRNAANSLLSAQNNNQFRSSVGLMTGNNTPTNNSNNSFLPNHNKSSFMFSNENKGISTLTTYDNNLFQNAGNSFLANNKPGMTSPSSMSNSLFQKSTYSSLNQNKGSLSTFNSNSNNPGNFGLVNHNAGIMGGTNIGNSSGNSSNVNRFQQNSSSNYPSVFSPSNKGNTIFSR</sequence>
<evidence type="ECO:0000313" key="3">
    <source>
        <dbReference type="EMBL" id="GAB67143.1"/>
    </source>
</evidence>
<feature type="compositionally biased region" description="Low complexity" evidence="2">
    <location>
        <begin position="1826"/>
        <end position="1835"/>
    </location>
</feature>
<dbReference type="Proteomes" id="UP000006319">
    <property type="component" value="Chromosome 11"/>
</dbReference>
<feature type="compositionally biased region" description="Low complexity" evidence="2">
    <location>
        <begin position="1447"/>
        <end position="1462"/>
    </location>
</feature>
<feature type="compositionally biased region" description="Polar residues" evidence="2">
    <location>
        <begin position="520"/>
        <end position="565"/>
    </location>
</feature>
<feature type="region of interest" description="Disordered" evidence="2">
    <location>
        <begin position="1581"/>
        <end position="1604"/>
    </location>
</feature>
<dbReference type="GeneID" id="14693508"/>
<feature type="compositionally biased region" description="Acidic residues" evidence="2">
    <location>
        <begin position="477"/>
        <end position="493"/>
    </location>
</feature>
<feature type="region of interest" description="Disordered" evidence="2">
    <location>
        <begin position="190"/>
        <end position="421"/>
    </location>
</feature>
<feature type="compositionally biased region" description="Polar residues" evidence="2">
    <location>
        <begin position="223"/>
        <end position="236"/>
    </location>
</feature>
<feature type="compositionally biased region" description="Polar residues" evidence="2">
    <location>
        <begin position="103"/>
        <end position="128"/>
    </location>
</feature>
<feature type="compositionally biased region" description="Acidic residues" evidence="2">
    <location>
        <begin position="82"/>
        <end position="91"/>
    </location>
</feature>
<feature type="coiled-coil region" evidence="1">
    <location>
        <begin position="656"/>
        <end position="693"/>
    </location>
</feature>
<accession>K6UKV0</accession>
<feature type="compositionally biased region" description="Basic and acidic residues" evidence="2">
    <location>
        <begin position="36"/>
        <end position="60"/>
    </location>
</feature>
<dbReference type="PhylomeDB" id="K6UKV0"/>
<keyword evidence="4" id="KW-1185">Reference proteome</keyword>
<dbReference type="RefSeq" id="XP_004223090.1">
    <property type="nucleotide sequence ID" value="XM_004223042.1"/>
</dbReference>
<dbReference type="OMA" id="DESCFIM"/>
<dbReference type="KEGG" id="pcy:PCYB_111640"/>
<gene>
    <name evidence="3" type="ORF">PCYB_111640</name>
</gene>
<evidence type="ECO:0008006" key="5">
    <source>
        <dbReference type="Google" id="ProtNLM"/>
    </source>
</evidence>
<feature type="region of interest" description="Disordered" evidence="2">
    <location>
        <begin position="1824"/>
        <end position="1863"/>
    </location>
</feature>
<dbReference type="eggNOG" id="ENOG502RVHV">
    <property type="taxonomic scope" value="Eukaryota"/>
</dbReference>
<feature type="region of interest" description="Disordered" evidence="2">
    <location>
        <begin position="1447"/>
        <end position="1489"/>
    </location>
</feature>
<feature type="region of interest" description="Disordered" evidence="2">
    <location>
        <begin position="22"/>
        <end position="136"/>
    </location>
</feature>
<dbReference type="VEuPathDB" id="PlasmoDB:PCYB_111640"/>